<dbReference type="WBParaSite" id="ASIM_0001562901-mRNA-1">
    <property type="protein sequence ID" value="ASIM_0001562901-mRNA-1"/>
    <property type="gene ID" value="ASIM_0001562901"/>
</dbReference>
<accession>A0A0M3K3T8</accession>
<protein>
    <submittedName>
        <fullName evidence="3">40S ribosomal protein S21</fullName>
    </submittedName>
</protein>
<dbReference type="EMBL" id="UYRR01032068">
    <property type="protein sequence ID" value="VDK54011.1"/>
    <property type="molecule type" value="Genomic_DNA"/>
</dbReference>
<dbReference type="Proteomes" id="UP000267096">
    <property type="component" value="Unassembled WGS sequence"/>
</dbReference>
<evidence type="ECO:0000313" key="2">
    <source>
        <dbReference type="Proteomes" id="UP000267096"/>
    </source>
</evidence>
<sequence length="69" mass="7614">MFIELCVGVTDPENVAFHENILILVCSRTAACGKVPVEEGTTEVSRHMGTFRGIIALLAKKFAILFEFE</sequence>
<name>A0A0M3K3T8_ANISI</name>
<proteinExistence type="predicted"/>
<evidence type="ECO:0000313" key="3">
    <source>
        <dbReference type="WBParaSite" id="ASIM_0001562901-mRNA-1"/>
    </source>
</evidence>
<keyword evidence="2" id="KW-1185">Reference proteome</keyword>
<gene>
    <name evidence="1" type="ORF">ASIM_LOCUS15036</name>
</gene>
<dbReference type="AlphaFoldDB" id="A0A0M3K3T8"/>
<organism evidence="3">
    <name type="scientific">Anisakis simplex</name>
    <name type="common">Herring worm</name>
    <dbReference type="NCBI Taxonomy" id="6269"/>
    <lineage>
        <taxon>Eukaryota</taxon>
        <taxon>Metazoa</taxon>
        <taxon>Ecdysozoa</taxon>
        <taxon>Nematoda</taxon>
        <taxon>Chromadorea</taxon>
        <taxon>Rhabditida</taxon>
        <taxon>Spirurina</taxon>
        <taxon>Ascaridomorpha</taxon>
        <taxon>Ascaridoidea</taxon>
        <taxon>Anisakidae</taxon>
        <taxon>Anisakis</taxon>
        <taxon>Anisakis simplex complex</taxon>
    </lineage>
</organism>
<reference evidence="3" key="1">
    <citation type="submission" date="2017-02" db="UniProtKB">
        <authorList>
            <consortium name="WormBaseParasite"/>
        </authorList>
    </citation>
    <scope>IDENTIFICATION</scope>
</reference>
<reference evidence="1 2" key="2">
    <citation type="submission" date="2018-11" db="EMBL/GenBank/DDBJ databases">
        <authorList>
            <consortium name="Pathogen Informatics"/>
        </authorList>
    </citation>
    <scope>NUCLEOTIDE SEQUENCE [LARGE SCALE GENOMIC DNA]</scope>
</reference>
<evidence type="ECO:0000313" key="1">
    <source>
        <dbReference type="EMBL" id="VDK54011.1"/>
    </source>
</evidence>